<feature type="transmembrane region" description="Helical" evidence="2">
    <location>
        <begin position="235"/>
        <end position="256"/>
    </location>
</feature>
<feature type="compositionally biased region" description="Polar residues" evidence="1">
    <location>
        <begin position="215"/>
        <end position="227"/>
    </location>
</feature>
<keyword evidence="2" id="KW-0812">Transmembrane</keyword>
<accession>A0AAN6Z188</accession>
<dbReference type="RefSeq" id="XP_062644934.1">
    <property type="nucleotide sequence ID" value="XM_062793430.1"/>
</dbReference>
<evidence type="ECO:0000313" key="4">
    <source>
        <dbReference type="EMBL" id="KAK4121163.1"/>
    </source>
</evidence>
<name>A0AAN6Z188_9PEZI</name>
<evidence type="ECO:0000256" key="2">
    <source>
        <dbReference type="SAM" id="Phobius"/>
    </source>
</evidence>
<dbReference type="GeneID" id="87830199"/>
<feature type="signal peptide" evidence="3">
    <location>
        <begin position="1"/>
        <end position="19"/>
    </location>
</feature>
<organism evidence="4 5">
    <name type="scientific">Parathielavia appendiculata</name>
    <dbReference type="NCBI Taxonomy" id="2587402"/>
    <lineage>
        <taxon>Eukaryota</taxon>
        <taxon>Fungi</taxon>
        <taxon>Dikarya</taxon>
        <taxon>Ascomycota</taxon>
        <taxon>Pezizomycotina</taxon>
        <taxon>Sordariomycetes</taxon>
        <taxon>Sordariomycetidae</taxon>
        <taxon>Sordariales</taxon>
        <taxon>Chaetomiaceae</taxon>
        <taxon>Parathielavia</taxon>
    </lineage>
</organism>
<feature type="region of interest" description="Disordered" evidence="1">
    <location>
        <begin position="194"/>
        <end position="227"/>
    </location>
</feature>
<protein>
    <submittedName>
        <fullName evidence="4">Uncharacterized protein</fullName>
    </submittedName>
</protein>
<evidence type="ECO:0000256" key="1">
    <source>
        <dbReference type="SAM" id="MobiDB-lite"/>
    </source>
</evidence>
<sequence length="345" mass="35841">MKTPFVVLVHVGILQTCLAKCYYPGGFESTDIPCDPDAEVSACCANGDSKVANACLSNKLCIMPAGTIARGGCTDPTFTSPDCPRYCMNVEGKGWNLVSCSNVTQKETSFCCDQKAGCCDSGLGRLEIEPSKPIFTWAVYDKSKSAYVVLNPLSTTTSSSISSSTSFSTGAASGSTSASDATTSSGTSASTISYASQATTGPSPSSTGSRAPAETGQSSAAQTEQSSGLSTGAQAGIGVGAAVGALLVLAVAYLWWKLKKTQEVIAATAAGRHGWHNSYPPPPPAPSYYPQDISMKHELQGDRETHELQGQSYYPNGDPRNTELSTQGSYPAVNSPVTTFHGVSR</sequence>
<keyword evidence="5" id="KW-1185">Reference proteome</keyword>
<reference evidence="4" key="2">
    <citation type="submission" date="2023-05" db="EMBL/GenBank/DDBJ databases">
        <authorList>
            <consortium name="Lawrence Berkeley National Laboratory"/>
            <person name="Steindorff A."/>
            <person name="Hensen N."/>
            <person name="Bonometti L."/>
            <person name="Westerberg I."/>
            <person name="Brannstrom I.O."/>
            <person name="Guillou S."/>
            <person name="Cros-Aarteil S."/>
            <person name="Calhoun S."/>
            <person name="Haridas S."/>
            <person name="Kuo A."/>
            <person name="Mondo S."/>
            <person name="Pangilinan J."/>
            <person name="Riley R."/>
            <person name="Labutti K."/>
            <person name="Andreopoulos B."/>
            <person name="Lipzen A."/>
            <person name="Chen C."/>
            <person name="Yanf M."/>
            <person name="Daum C."/>
            <person name="Ng V."/>
            <person name="Clum A."/>
            <person name="Ohm R."/>
            <person name="Martin F."/>
            <person name="Silar P."/>
            <person name="Natvig D."/>
            <person name="Lalanne C."/>
            <person name="Gautier V."/>
            <person name="Ament-Velasquez S.L."/>
            <person name="Kruys A."/>
            <person name="Hutchinson M.I."/>
            <person name="Powell A.J."/>
            <person name="Barry K."/>
            <person name="Miller A.N."/>
            <person name="Grigoriev I.V."/>
            <person name="Debuchy R."/>
            <person name="Gladieux P."/>
            <person name="Thoren M.H."/>
            <person name="Johannesson H."/>
        </authorList>
    </citation>
    <scope>NUCLEOTIDE SEQUENCE</scope>
    <source>
        <strain evidence="4">CBS 731.68</strain>
    </source>
</reference>
<keyword evidence="2" id="KW-0472">Membrane</keyword>
<dbReference type="EMBL" id="MU853234">
    <property type="protein sequence ID" value="KAK4121163.1"/>
    <property type="molecule type" value="Genomic_DNA"/>
</dbReference>
<gene>
    <name evidence="4" type="ORF">N657DRAFT_647984</name>
</gene>
<evidence type="ECO:0000256" key="3">
    <source>
        <dbReference type="SAM" id="SignalP"/>
    </source>
</evidence>
<feature type="chain" id="PRO_5042891642" evidence="3">
    <location>
        <begin position="20"/>
        <end position="345"/>
    </location>
</feature>
<feature type="region of interest" description="Disordered" evidence="1">
    <location>
        <begin position="303"/>
        <end position="345"/>
    </location>
</feature>
<keyword evidence="2" id="KW-1133">Transmembrane helix</keyword>
<evidence type="ECO:0000313" key="5">
    <source>
        <dbReference type="Proteomes" id="UP001302602"/>
    </source>
</evidence>
<dbReference type="AlphaFoldDB" id="A0AAN6Z188"/>
<dbReference type="Proteomes" id="UP001302602">
    <property type="component" value="Unassembled WGS sequence"/>
</dbReference>
<feature type="compositionally biased region" description="Low complexity" evidence="1">
    <location>
        <begin position="194"/>
        <end position="213"/>
    </location>
</feature>
<proteinExistence type="predicted"/>
<comment type="caution">
    <text evidence="4">The sequence shown here is derived from an EMBL/GenBank/DDBJ whole genome shotgun (WGS) entry which is preliminary data.</text>
</comment>
<keyword evidence="3" id="KW-0732">Signal</keyword>
<reference evidence="4" key="1">
    <citation type="journal article" date="2023" name="Mol. Phylogenet. Evol.">
        <title>Genome-scale phylogeny and comparative genomics of the fungal order Sordariales.</title>
        <authorList>
            <person name="Hensen N."/>
            <person name="Bonometti L."/>
            <person name="Westerberg I."/>
            <person name="Brannstrom I.O."/>
            <person name="Guillou S."/>
            <person name="Cros-Aarteil S."/>
            <person name="Calhoun S."/>
            <person name="Haridas S."/>
            <person name="Kuo A."/>
            <person name="Mondo S."/>
            <person name="Pangilinan J."/>
            <person name="Riley R."/>
            <person name="LaButti K."/>
            <person name="Andreopoulos B."/>
            <person name="Lipzen A."/>
            <person name="Chen C."/>
            <person name="Yan M."/>
            <person name="Daum C."/>
            <person name="Ng V."/>
            <person name="Clum A."/>
            <person name="Steindorff A."/>
            <person name="Ohm R.A."/>
            <person name="Martin F."/>
            <person name="Silar P."/>
            <person name="Natvig D.O."/>
            <person name="Lalanne C."/>
            <person name="Gautier V."/>
            <person name="Ament-Velasquez S.L."/>
            <person name="Kruys A."/>
            <person name="Hutchinson M.I."/>
            <person name="Powell A.J."/>
            <person name="Barry K."/>
            <person name="Miller A.N."/>
            <person name="Grigoriev I.V."/>
            <person name="Debuchy R."/>
            <person name="Gladieux P."/>
            <person name="Hiltunen Thoren M."/>
            <person name="Johannesson H."/>
        </authorList>
    </citation>
    <scope>NUCLEOTIDE SEQUENCE</scope>
    <source>
        <strain evidence="4">CBS 731.68</strain>
    </source>
</reference>